<dbReference type="Pfam" id="PF00593">
    <property type="entry name" value="TonB_dep_Rec_b-barrel"/>
    <property type="match status" value="1"/>
</dbReference>
<evidence type="ECO:0000313" key="15">
    <source>
        <dbReference type="Proteomes" id="UP001058533"/>
    </source>
</evidence>
<dbReference type="PROSITE" id="PS52016">
    <property type="entry name" value="TONB_DEPENDENT_REC_3"/>
    <property type="match status" value="1"/>
</dbReference>
<dbReference type="PANTHER" id="PTHR47234:SF3">
    <property type="entry name" value="SECRETIN_TONB SHORT N-TERMINAL DOMAIN-CONTAINING PROTEIN"/>
    <property type="match status" value="1"/>
</dbReference>
<dbReference type="InterPro" id="IPR012910">
    <property type="entry name" value="Plug_dom"/>
</dbReference>
<accession>A0ABY5L6B9</accession>
<evidence type="ECO:0000256" key="8">
    <source>
        <dbReference type="ARBA" id="ARBA00023136"/>
    </source>
</evidence>
<feature type="signal peptide" evidence="12">
    <location>
        <begin position="1"/>
        <end position="29"/>
    </location>
</feature>
<dbReference type="Gene3D" id="2.170.130.10">
    <property type="entry name" value="TonB-dependent receptor, plug domain"/>
    <property type="match status" value="1"/>
</dbReference>
<dbReference type="Gene3D" id="2.40.170.20">
    <property type="entry name" value="TonB-dependent receptor, beta-barrel domain"/>
    <property type="match status" value="1"/>
</dbReference>
<evidence type="ECO:0000256" key="6">
    <source>
        <dbReference type="ARBA" id="ARBA00023004"/>
    </source>
</evidence>
<keyword evidence="6" id="KW-0408">Iron</keyword>
<evidence type="ECO:0000256" key="7">
    <source>
        <dbReference type="ARBA" id="ARBA00023077"/>
    </source>
</evidence>
<dbReference type="InterPro" id="IPR036942">
    <property type="entry name" value="Beta-barrel_TonB_sf"/>
</dbReference>
<evidence type="ECO:0000256" key="5">
    <source>
        <dbReference type="ARBA" id="ARBA00022692"/>
    </source>
</evidence>
<dbReference type="SUPFAM" id="SSF56935">
    <property type="entry name" value="Porins"/>
    <property type="match status" value="1"/>
</dbReference>
<evidence type="ECO:0000256" key="9">
    <source>
        <dbReference type="ARBA" id="ARBA00023237"/>
    </source>
</evidence>
<reference evidence="14" key="1">
    <citation type="submission" date="2022-07" db="EMBL/GenBank/DDBJ databases">
        <title>Sphingomonas sp. nov., a novel bacterium isolated from the north slope of the Mount Everest.</title>
        <authorList>
            <person name="Cui X."/>
            <person name="Liu Y."/>
        </authorList>
    </citation>
    <scope>NUCLEOTIDE SEQUENCE</scope>
    <source>
        <strain evidence="14">S5-59</strain>
    </source>
</reference>
<dbReference type="RefSeq" id="WP_256506347.1">
    <property type="nucleotide sequence ID" value="NZ_CP101740.1"/>
</dbReference>
<evidence type="ECO:0000256" key="12">
    <source>
        <dbReference type="SAM" id="SignalP"/>
    </source>
</evidence>
<comment type="subcellular location">
    <subcellularLocation>
        <location evidence="1 10">Cell outer membrane</location>
        <topology evidence="1 10">Multi-pass membrane protein</topology>
    </subcellularLocation>
</comment>
<keyword evidence="14" id="KW-0675">Receptor</keyword>
<evidence type="ECO:0000256" key="10">
    <source>
        <dbReference type="PROSITE-ProRule" id="PRU01360"/>
    </source>
</evidence>
<dbReference type="CDD" id="cd01347">
    <property type="entry name" value="ligand_gated_channel"/>
    <property type="match status" value="1"/>
</dbReference>
<proteinExistence type="inferred from homology"/>
<dbReference type="Pfam" id="PF07715">
    <property type="entry name" value="Plug"/>
    <property type="match status" value="1"/>
</dbReference>
<keyword evidence="9 10" id="KW-0998">Cell outer membrane</keyword>
<gene>
    <name evidence="14" type="ORF">NMP03_15300</name>
</gene>
<name>A0ABY5L6B9_9SPHN</name>
<keyword evidence="12" id="KW-0732">Signal</keyword>
<dbReference type="Gene3D" id="3.55.50.30">
    <property type="match status" value="1"/>
</dbReference>
<evidence type="ECO:0000256" key="1">
    <source>
        <dbReference type="ARBA" id="ARBA00004571"/>
    </source>
</evidence>
<keyword evidence="2 10" id="KW-0813">Transport</keyword>
<keyword evidence="8 10" id="KW-0472">Membrane</keyword>
<organism evidence="14 15">
    <name type="scientific">Sphingomonas qomolangmaensis</name>
    <dbReference type="NCBI Taxonomy" id="2918765"/>
    <lineage>
        <taxon>Bacteria</taxon>
        <taxon>Pseudomonadati</taxon>
        <taxon>Pseudomonadota</taxon>
        <taxon>Alphaproteobacteria</taxon>
        <taxon>Sphingomonadales</taxon>
        <taxon>Sphingomonadaceae</taxon>
        <taxon>Sphingomonas</taxon>
    </lineage>
</organism>
<keyword evidence="15" id="KW-1185">Reference proteome</keyword>
<dbReference type="InterPro" id="IPR039426">
    <property type="entry name" value="TonB-dep_rcpt-like"/>
</dbReference>
<keyword evidence="5 10" id="KW-0812">Transmembrane</keyword>
<evidence type="ECO:0000259" key="13">
    <source>
        <dbReference type="SMART" id="SM00965"/>
    </source>
</evidence>
<dbReference type="Proteomes" id="UP001058533">
    <property type="component" value="Chromosome"/>
</dbReference>
<keyword evidence="4" id="KW-0410">Iron transport</keyword>
<keyword evidence="4" id="KW-0406">Ion transport</keyword>
<dbReference type="PANTHER" id="PTHR47234">
    <property type="match status" value="1"/>
</dbReference>
<dbReference type="InterPro" id="IPR037066">
    <property type="entry name" value="Plug_dom_sf"/>
</dbReference>
<evidence type="ECO:0000313" key="14">
    <source>
        <dbReference type="EMBL" id="UUL82513.1"/>
    </source>
</evidence>
<dbReference type="InterPro" id="IPR000531">
    <property type="entry name" value="Beta-barrel_TonB"/>
</dbReference>
<sequence>MTISRKALCAALLAAAASPAGLLILPARAQQAPFAFDLPAQELAMTLRTLARKGGREILFADEDVRGRRSRAVRGSFTVEQAVRLAIDGGALIVEEQAGALVVRGRPQVAEDITADTAITVTGTRIRGATGPSPVIVLTRRTLEEQGLPDLASISRTLPQNYTGGQNPGVAGGGEQGGYNNVNNATTLNLRGLGSDATLTLINGHRLPYDAVNQGVDISIIPLAALDRIEVITDGASALYGSDAVGGVANIILRRDYEGLQASARVGASTEGGNVQQQYSGVGGARWADGGFMAALDYSKATPIYAEDRRYTRRLNAAQMLTTGSRQVSGVLTGHQELASWASFEFDAQVADRRSRKTNAFSLTEPVTFYGQVGLPVVRSWAVTPSLHLRPGAGWEATLEMTDGVSSTVANSRRYTNGNLLVGRSAYDNHLTNFEASAEGPLVHLPGGDVRLALGGGYRRFQLDFDVRTTSAGVTRVTRDAVEHRQSLFGYGELSVPLVGEDNRLPLVEALRLSAAGRYESYKGIDAVATPKLGLVYAPHQDITLRYSWGRSFKIPTLQQVNQVREVILFPGYFFAPQPTPPLAPGETVMLIGGGNPDLRAERAASTTLSVELKPRFLEGLRVEVSWYEIDYRGRIASPVSDLLSALTNPAATDFVLFSPSPGQLEATIAGAPMGLSNQSGQPYDPAQVAVVIDASLRNTALEHIRGVDFAIDYGTQLGEDSRLTIAGSATYLDAERQSAANLPYEGRSGLIFTPPKFRARGSVNWETAAVQLSASLNYLDDTLDDRFTETERIGSFTTLDLSGSFQTDKGKGLLRDLELRLSVQNLLDEQPDLIRTSDPTSVPFDSTNQSAIGRFVSFSVTKQW</sequence>
<feature type="domain" description="Secretin/TonB short N-terminal" evidence="13">
    <location>
        <begin position="56"/>
        <end position="106"/>
    </location>
</feature>
<protein>
    <submittedName>
        <fullName evidence="14">TonB-dependent receptor</fullName>
    </submittedName>
</protein>
<keyword evidence="3 10" id="KW-1134">Transmembrane beta strand</keyword>
<comment type="similarity">
    <text evidence="10 11">Belongs to the TonB-dependent receptor family.</text>
</comment>
<evidence type="ECO:0000256" key="2">
    <source>
        <dbReference type="ARBA" id="ARBA00022448"/>
    </source>
</evidence>
<dbReference type="EMBL" id="CP101740">
    <property type="protein sequence ID" value="UUL82513.1"/>
    <property type="molecule type" value="Genomic_DNA"/>
</dbReference>
<evidence type="ECO:0000256" key="4">
    <source>
        <dbReference type="ARBA" id="ARBA00022496"/>
    </source>
</evidence>
<keyword evidence="7 11" id="KW-0798">TonB box</keyword>
<evidence type="ECO:0000256" key="11">
    <source>
        <dbReference type="RuleBase" id="RU003357"/>
    </source>
</evidence>
<evidence type="ECO:0000256" key="3">
    <source>
        <dbReference type="ARBA" id="ARBA00022452"/>
    </source>
</evidence>
<feature type="chain" id="PRO_5046329347" evidence="12">
    <location>
        <begin position="30"/>
        <end position="865"/>
    </location>
</feature>
<dbReference type="InterPro" id="IPR011662">
    <property type="entry name" value="Secretin/TonB_short_N"/>
</dbReference>
<dbReference type="SMART" id="SM00965">
    <property type="entry name" value="STN"/>
    <property type="match status" value="1"/>
</dbReference>